<protein>
    <submittedName>
        <fullName evidence="2">Uncharacterized protein</fullName>
    </submittedName>
</protein>
<reference evidence="3" key="1">
    <citation type="journal article" date="2019" name="Int. J. Syst. Evol. Microbiol.">
        <title>The Global Catalogue of Microorganisms (GCM) 10K type strain sequencing project: providing services to taxonomists for standard genome sequencing and annotation.</title>
        <authorList>
            <consortium name="The Broad Institute Genomics Platform"/>
            <consortium name="The Broad Institute Genome Sequencing Center for Infectious Disease"/>
            <person name="Wu L."/>
            <person name="Ma J."/>
        </authorList>
    </citation>
    <scope>NUCLEOTIDE SEQUENCE [LARGE SCALE GENOMIC DNA]</scope>
    <source>
        <strain evidence="3">JCM 9371</strain>
    </source>
</reference>
<organism evidence="2 3">
    <name type="scientific">Actinomadura fibrosa</name>
    <dbReference type="NCBI Taxonomy" id="111802"/>
    <lineage>
        <taxon>Bacteria</taxon>
        <taxon>Bacillati</taxon>
        <taxon>Actinomycetota</taxon>
        <taxon>Actinomycetes</taxon>
        <taxon>Streptosporangiales</taxon>
        <taxon>Thermomonosporaceae</taxon>
        <taxon>Actinomadura</taxon>
    </lineage>
</organism>
<dbReference type="RefSeq" id="WP_165503282.1">
    <property type="nucleotide sequence ID" value="NZ_CAACUY010000331.1"/>
</dbReference>
<keyword evidence="3" id="KW-1185">Reference proteome</keyword>
<evidence type="ECO:0000313" key="3">
    <source>
        <dbReference type="Proteomes" id="UP001597063"/>
    </source>
</evidence>
<accession>A0ABW2Y0X7</accession>
<evidence type="ECO:0000313" key="2">
    <source>
        <dbReference type="EMBL" id="MFD0691690.1"/>
    </source>
</evidence>
<dbReference type="EMBL" id="JBHTGP010000032">
    <property type="protein sequence ID" value="MFD0691690.1"/>
    <property type="molecule type" value="Genomic_DNA"/>
</dbReference>
<sequence>MGPQQRLGARVVAQRADGQRLRDPGELFERGGDLRRREPVVPVPPVQLDGQQLALAEHGQVTAHRGVADPRDIGLGPPHLIAHGPTVRAHGENVSAPTAPTRS</sequence>
<feature type="region of interest" description="Disordered" evidence="1">
    <location>
        <begin position="60"/>
        <end position="103"/>
    </location>
</feature>
<comment type="caution">
    <text evidence="2">The sequence shown here is derived from an EMBL/GenBank/DDBJ whole genome shotgun (WGS) entry which is preliminary data.</text>
</comment>
<dbReference type="Proteomes" id="UP001597063">
    <property type="component" value="Unassembled WGS sequence"/>
</dbReference>
<proteinExistence type="predicted"/>
<feature type="compositionally biased region" description="Basic and acidic residues" evidence="1">
    <location>
        <begin position="17"/>
        <end position="38"/>
    </location>
</feature>
<evidence type="ECO:0000256" key="1">
    <source>
        <dbReference type="SAM" id="MobiDB-lite"/>
    </source>
</evidence>
<name>A0ABW2Y0X7_9ACTN</name>
<gene>
    <name evidence="2" type="ORF">ACFQZM_44875</name>
</gene>
<feature type="region of interest" description="Disordered" evidence="1">
    <location>
        <begin position="1"/>
        <end position="38"/>
    </location>
</feature>